<comment type="function">
    <text evidence="11">Ligand for members of the frizzled family of seven transmembrane receptors.</text>
</comment>
<dbReference type="SMART" id="SM00369">
    <property type="entry name" value="LRR_TYP"/>
    <property type="match status" value="12"/>
</dbReference>
<name>M7C6B2_CHEMY</name>
<evidence type="ECO:0000256" key="5">
    <source>
        <dbReference type="ARBA" id="ARBA00022530"/>
    </source>
</evidence>
<dbReference type="PANTHER" id="PTHR12027">
    <property type="entry name" value="WNT RELATED"/>
    <property type="match status" value="1"/>
</dbReference>
<dbReference type="AlphaFoldDB" id="M7C6B2"/>
<dbReference type="STRING" id="8469.M7C6B2"/>
<dbReference type="GO" id="GO:0060070">
    <property type="term" value="P:canonical Wnt signaling pathway"/>
    <property type="evidence" value="ECO:0007669"/>
    <property type="project" value="TreeGrafter"/>
</dbReference>
<dbReference type="eggNOG" id="KOG0619">
    <property type="taxonomic scope" value="Eukaryota"/>
</dbReference>
<dbReference type="Pfam" id="PF13855">
    <property type="entry name" value="LRR_8"/>
    <property type="match status" value="3"/>
</dbReference>
<dbReference type="Gene3D" id="3.30.2460.20">
    <property type="match status" value="1"/>
</dbReference>
<feature type="transmembrane region" description="Helical" evidence="13">
    <location>
        <begin position="665"/>
        <end position="688"/>
    </location>
</feature>
<dbReference type="PROSITE" id="PS00246">
    <property type="entry name" value="WNT1"/>
    <property type="match status" value="1"/>
</dbReference>
<gene>
    <name evidence="14" type="ORF">UY3_02737</name>
</gene>
<evidence type="ECO:0000256" key="6">
    <source>
        <dbReference type="ARBA" id="ARBA00022614"/>
    </source>
</evidence>
<keyword evidence="15" id="KW-1185">Reference proteome</keyword>
<dbReference type="EMBL" id="KB514808">
    <property type="protein sequence ID" value="EMP40048.1"/>
    <property type="molecule type" value="Genomic_DNA"/>
</dbReference>
<dbReference type="InterPro" id="IPR003591">
    <property type="entry name" value="Leu-rich_rpt_typical-subtyp"/>
</dbReference>
<dbReference type="Gene3D" id="3.80.10.10">
    <property type="entry name" value="Ribonuclease Inhibitor"/>
    <property type="match status" value="5"/>
</dbReference>
<dbReference type="InterPro" id="IPR001611">
    <property type="entry name" value="Leu-rich_rpt"/>
</dbReference>
<keyword evidence="13" id="KW-1133">Transmembrane helix</keyword>
<reference evidence="15" key="1">
    <citation type="journal article" date="2013" name="Nat. Genet.">
        <title>The draft genomes of soft-shell turtle and green sea turtle yield insights into the development and evolution of the turtle-specific body plan.</title>
        <authorList>
            <person name="Wang Z."/>
            <person name="Pascual-Anaya J."/>
            <person name="Zadissa A."/>
            <person name="Li W."/>
            <person name="Niimura Y."/>
            <person name="Huang Z."/>
            <person name="Li C."/>
            <person name="White S."/>
            <person name="Xiong Z."/>
            <person name="Fang D."/>
            <person name="Wang B."/>
            <person name="Ming Y."/>
            <person name="Chen Y."/>
            <person name="Zheng Y."/>
            <person name="Kuraku S."/>
            <person name="Pignatelli M."/>
            <person name="Herrero J."/>
            <person name="Beal K."/>
            <person name="Nozawa M."/>
            <person name="Li Q."/>
            <person name="Wang J."/>
            <person name="Zhang H."/>
            <person name="Yu L."/>
            <person name="Shigenobu S."/>
            <person name="Wang J."/>
            <person name="Liu J."/>
            <person name="Flicek P."/>
            <person name="Searle S."/>
            <person name="Wang J."/>
            <person name="Kuratani S."/>
            <person name="Yin Y."/>
            <person name="Aken B."/>
            <person name="Zhang G."/>
            <person name="Irie N."/>
        </authorList>
    </citation>
    <scope>NUCLEOTIDE SEQUENCE [LARGE SCALE GENOMIC DNA]</scope>
</reference>
<dbReference type="GO" id="GO:0030182">
    <property type="term" value="P:neuron differentiation"/>
    <property type="evidence" value="ECO:0007669"/>
    <property type="project" value="TreeGrafter"/>
</dbReference>
<sequence>MNKQGLEELMPSGALHPGPPKHGAWKGHHDSPYPRDGSEFQTPLYLRKPGHKEPPTALKELPTHKSSVQVSCQGLGLRTFPEKLGHGVKQLDLSDNFIQNLTESCTSKLGQLEHLNMHFNQLATVSEMALTHLTHLHSLLLAANHLDRNYFTNGRAFGSLRNLKVLDLSANNLDSDMAAWYFSNLTSLKKLDLSWNKMTRLPGSIFQGTQQLREINLHNNYIMEIEEGAFEALVSLKVVNLAMNSLHCISGFSLTQLQVLNLSYNALEFFVTEERKEQYQLQVLDLSHNKLIYFPELPKMHRLTHLNLSDNAMVSLAPSSTNTAEFRLWYDEMARPNISLNIYNAAARLSKITDLDLSSNLLYLFPVTFLHNLSSLQNLNMAKNCLHNIAVESPPGDMKSKEPGVMHDNAFLSVQSLDLQGNFIHSLPQWFFGILPKLETLDLGSNSLQPCESQNANRREIPTGHNSAQRGNCTSFCDIPQLKYLSLHRNNIVRLYPFMFNQTSLVSLDLSENEDLFMPKGALEGLEFSLQKLSLRGNQMDNKKTEFPCLKMLKNLDMSDNKLSLLPPDLVCSPLENLNIRNNSLQALEKPATMRWSSSLNHLNVAGNPFSCCALSWLEILQAARVSVLDLNETLCSYQDKNRNFSAKIANKPTWLCPHQIGNHYLMVLVVVITLCFLFLSCGMFCHLKKNQKLSKYLSFTSNRVDPIPYHPNKEKRTEEIVTDRVTEVYKLTALPLGSASQPDRKLLYSTCANNFEESSCSMKPPDHNNQPHPVSVCVILGLMVNGSRVAWNETQHCKILDGLVPDQLQLCRRNLELMHSIVHAAKETKGVCQKTFSDMRWNCSSIEYAPSFTPDLMKGTRESAFVYALAAAAVSHSIARACASGELPICSCGSVPSEVPGPGFRWGGCGDNLRYGLQMGSAFADGPMKSSKAGGQATRLMNLHNNAVGRQVLIDSLETKCKCHGVSGSCSVKTCWKGLQGLSEIAADLKSKYLAATKVTHRHMGTRKQLVPKELDIRPVREAELVYLVSSPDYCTKNPKLGSLGTQDRQCNKTSVGSDSCNLMCCGRGYNAYTESVVERCQCKYYWCCYVMCKKCQRTVERYVCK</sequence>
<proteinExistence type="inferred from homology"/>
<evidence type="ECO:0000256" key="4">
    <source>
        <dbReference type="ARBA" id="ARBA00022525"/>
    </source>
</evidence>
<evidence type="ECO:0000256" key="10">
    <source>
        <dbReference type="ARBA" id="ARBA00023288"/>
    </source>
</evidence>
<keyword evidence="13" id="KW-0472">Membrane</keyword>
<keyword evidence="8" id="KW-0677">Repeat</keyword>
<dbReference type="GO" id="GO:0005615">
    <property type="term" value="C:extracellular space"/>
    <property type="evidence" value="ECO:0007669"/>
    <property type="project" value="TreeGrafter"/>
</dbReference>
<evidence type="ECO:0000256" key="9">
    <source>
        <dbReference type="ARBA" id="ARBA00023157"/>
    </source>
</evidence>
<evidence type="ECO:0000256" key="7">
    <source>
        <dbReference type="ARBA" id="ARBA00022687"/>
    </source>
</evidence>
<dbReference type="CDD" id="cd19343">
    <property type="entry name" value="Wnt_Wnt11"/>
    <property type="match status" value="1"/>
</dbReference>
<accession>M7C6B2</accession>
<dbReference type="PROSITE" id="PS51450">
    <property type="entry name" value="LRR"/>
    <property type="match status" value="3"/>
</dbReference>
<dbReference type="SMART" id="SM00365">
    <property type="entry name" value="LRR_SD22"/>
    <property type="match status" value="7"/>
</dbReference>
<dbReference type="Proteomes" id="UP000031443">
    <property type="component" value="Unassembled WGS sequence"/>
</dbReference>
<evidence type="ECO:0000256" key="3">
    <source>
        <dbReference type="ARBA" id="ARBA00022473"/>
    </source>
</evidence>
<keyword evidence="10" id="KW-0449">Lipoprotein</keyword>
<keyword evidence="9" id="KW-1015">Disulfide bond</keyword>
<evidence type="ECO:0000256" key="2">
    <source>
        <dbReference type="ARBA" id="ARBA00005683"/>
    </source>
</evidence>
<keyword evidence="3 11" id="KW-0217">Developmental protein</keyword>
<dbReference type="SUPFAM" id="SSF52058">
    <property type="entry name" value="L domain-like"/>
    <property type="match status" value="2"/>
</dbReference>
<feature type="region of interest" description="Disordered" evidence="12">
    <location>
        <begin position="1"/>
        <end position="33"/>
    </location>
</feature>
<keyword evidence="5" id="KW-0272">Extracellular matrix</keyword>
<evidence type="ECO:0000256" key="12">
    <source>
        <dbReference type="SAM" id="MobiDB-lite"/>
    </source>
</evidence>
<keyword evidence="6" id="KW-0433">Leucine-rich repeat</keyword>
<dbReference type="InterPro" id="IPR018161">
    <property type="entry name" value="Wnt_CS"/>
</dbReference>
<comment type="similarity">
    <text evidence="2 11">Belongs to the Wnt family.</text>
</comment>
<dbReference type="FunFam" id="3.30.2460.20:FF:000001">
    <property type="entry name" value="Wnt homolog"/>
    <property type="match status" value="1"/>
</dbReference>
<dbReference type="InterPro" id="IPR032675">
    <property type="entry name" value="LRR_dom_sf"/>
</dbReference>
<dbReference type="PANTHER" id="PTHR12027:SF34">
    <property type="entry name" value="PROTEIN WNT"/>
    <property type="match status" value="1"/>
</dbReference>
<dbReference type="InterPro" id="IPR005817">
    <property type="entry name" value="Wnt"/>
</dbReference>
<protein>
    <recommendedName>
        <fullName evidence="11">Protein Wnt</fullName>
    </recommendedName>
</protein>
<dbReference type="Pfam" id="PF00560">
    <property type="entry name" value="LRR_1"/>
    <property type="match status" value="1"/>
</dbReference>
<dbReference type="GO" id="GO:0005125">
    <property type="term" value="F:cytokine activity"/>
    <property type="evidence" value="ECO:0007669"/>
    <property type="project" value="TreeGrafter"/>
</dbReference>
<dbReference type="GO" id="GO:0005109">
    <property type="term" value="F:frizzled binding"/>
    <property type="evidence" value="ECO:0007669"/>
    <property type="project" value="TreeGrafter"/>
</dbReference>
<dbReference type="Pfam" id="PF00110">
    <property type="entry name" value="wnt"/>
    <property type="match status" value="1"/>
</dbReference>
<dbReference type="GO" id="GO:0045165">
    <property type="term" value="P:cell fate commitment"/>
    <property type="evidence" value="ECO:0007669"/>
    <property type="project" value="TreeGrafter"/>
</dbReference>
<comment type="subcellular location">
    <subcellularLocation>
        <location evidence="1 11">Secreted</location>
        <location evidence="1 11">Extracellular space</location>
        <location evidence="1 11">Extracellular matrix</location>
    </subcellularLocation>
</comment>
<evidence type="ECO:0000313" key="15">
    <source>
        <dbReference type="Proteomes" id="UP000031443"/>
    </source>
</evidence>
<keyword evidence="13" id="KW-0812">Transmembrane</keyword>
<organism evidence="14 15">
    <name type="scientific">Chelonia mydas</name>
    <name type="common">Green sea-turtle</name>
    <name type="synonym">Chelonia agassizi</name>
    <dbReference type="NCBI Taxonomy" id="8469"/>
    <lineage>
        <taxon>Eukaryota</taxon>
        <taxon>Metazoa</taxon>
        <taxon>Chordata</taxon>
        <taxon>Craniata</taxon>
        <taxon>Vertebrata</taxon>
        <taxon>Euteleostomi</taxon>
        <taxon>Archelosauria</taxon>
        <taxon>Testudinata</taxon>
        <taxon>Testudines</taxon>
        <taxon>Cryptodira</taxon>
        <taxon>Durocryptodira</taxon>
        <taxon>Americhelydia</taxon>
        <taxon>Chelonioidea</taxon>
        <taxon>Cheloniidae</taxon>
        <taxon>Chelonia</taxon>
    </lineage>
</organism>
<evidence type="ECO:0000256" key="13">
    <source>
        <dbReference type="SAM" id="Phobius"/>
    </source>
</evidence>
<dbReference type="FunFam" id="3.80.10.10:FF:001164">
    <property type="entry name" value="GH01279p"/>
    <property type="match status" value="1"/>
</dbReference>
<evidence type="ECO:0000313" key="14">
    <source>
        <dbReference type="EMBL" id="EMP40048.1"/>
    </source>
</evidence>
<keyword evidence="7 11" id="KW-0879">Wnt signaling pathway</keyword>
<dbReference type="PRINTS" id="PR01349">
    <property type="entry name" value="WNTPROTEIN"/>
</dbReference>
<evidence type="ECO:0000256" key="1">
    <source>
        <dbReference type="ARBA" id="ARBA00004498"/>
    </source>
</evidence>
<keyword evidence="4" id="KW-0964">Secreted</keyword>
<dbReference type="SMART" id="SM00097">
    <property type="entry name" value="WNT1"/>
    <property type="match status" value="1"/>
</dbReference>
<dbReference type="InterPro" id="IPR043158">
    <property type="entry name" value="Wnt_C"/>
</dbReference>
<evidence type="ECO:0000256" key="11">
    <source>
        <dbReference type="RuleBase" id="RU003500"/>
    </source>
</evidence>
<evidence type="ECO:0000256" key="8">
    <source>
        <dbReference type="ARBA" id="ARBA00022737"/>
    </source>
</evidence>